<comment type="caution">
    <text evidence="14">The sequence shown here is derived from an EMBL/GenBank/DDBJ whole genome shotgun (WGS) entry which is preliminary data.</text>
</comment>
<feature type="modified residue" description="Phosphohistidine" evidence="7">
    <location>
        <position position="47"/>
    </location>
</feature>
<dbReference type="InterPro" id="IPR002545">
    <property type="entry name" value="CheW-lke_dom"/>
</dbReference>
<dbReference type="PROSITE" id="PS50110">
    <property type="entry name" value="RESPONSE_REGULATORY"/>
    <property type="match status" value="1"/>
</dbReference>
<feature type="domain" description="HPt" evidence="13">
    <location>
        <begin position="1"/>
        <end position="107"/>
    </location>
</feature>
<keyword evidence="15" id="KW-1185">Reference proteome</keyword>
<reference evidence="15" key="1">
    <citation type="journal article" date="2019" name="Int. J. Syst. Evol. Microbiol.">
        <title>The Global Catalogue of Microorganisms (GCM) 10K type strain sequencing project: providing services to taxonomists for standard genome sequencing and annotation.</title>
        <authorList>
            <consortium name="The Broad Institute Genomics Platform"/>
            <consortium name="The Broad Institute Genome Sequencing Center for Infectious Disease"/>
            <person name="Wu L."/>
            <person name="Ma J."/>
        </authorList>
    </citation>
    <scope>NUCLEOTIDE SEQUENCE [LARGE SCALE GENOMIC DNA]</scope>
    <source>
        <strain evidence="15">CCUG 49452</strain>
    </source>
</reference>
<dbReference type="InterPro" id="IPR036061">
    <property type="entry name" value="CheW-like_dom_sf"/>
</dbReference>
<dbReference type="Pfam" id="PF01584">
    <property type="entry name" value="CheW"/>
    <property type="match status" value="1"/>
</dbReference>
<evidence type="ECO:0000259" key="11">
    <source>
        <dbReference type="PROSITE" id="PS50110"/>
    </source>
</evidence>
<feature type="domain" description="Response regulatory" evidence="11">
    <location>
        <begin position="602"/>
        <end position="718"/>
    </location>
</feature>
<protein>
    <recommendedName>
        <fullName evidence="2">histidine kinase</fullName>
        <ecNumber evidence="2">2.7.13.3</ecNumber>
    </recommendedName>
</protein>
<evidence type="ECO:0000256" key="7">
    <source>
        <dbReference type="PROSITE-ProRule" id="PRU00110"/>
    </source>
</evidence>
<keyword evidence="5" id="KW-0418">Kinase</keyword>
<evidence type="ECO:0000313" key="15">
    <source>
        <dbReference type="Proteomes" id="UP001596001"/>
    </source>
</evidence>
<dbReference type="Pfam" id="PF00072">
    <property type="entry name" value="Response_reg"/>
    <property type="match status" value="1"/>
</dbReference>
<evidence type="ECO:0000256" key="9">
    <source>
        <dbReference type="SAM" id="MobiDB-lite"/>
    </source>
</evidence>
<dbReference type="InterPro" id="IPR004358">
    <property type="entry name" value="Sig_transdc_His_kin-like_C"/>
</dbReference>
<dbReference type="InterPro" id="IPR005467">
    <property type="entry name" value="His_kinase_dom"/>
</dbReference>
<dbReference type="SUPFAM" id="SSF52172">
    <property type="entry name" value="CheY-like"/>
    <property type="match status" value="1"/>
</dbReference>
<organism evidence="14 15">
    <name type="scientific">Giesbergeria sinuosa</name>
    <dbReference type="NCBI Taxonomy" id="80883"/>
    <lineage>
        <taxon>Bacteria</taxon>
        <taxon>Pseudomonadati</taxon>
        <taxon>Pseudomonadota</taxon>
        <taxon>Betaproteobacteria</taxon>
        <taxon>Burkholderiales</taxon>
        <taxon>Comamonadaceae</taxon>
        <taxon>Giesbergeria</taxon>
    </lineage>
</organism>
<dbReference type="SUPFAM" id="SSF55874">
    <property type="entry name" value="ATPase domain of HSP90 chaperone/DNA topoisomerase II/histidine kinase"/>
    <property type="match status" value="1"/>
</dbReference>
<dbReference type="EMBL" id="JBHSHJ010000003">
    <property type="protein sequence ID" value="MFC4788556.1"/>
    <property type="molecule type" value="Genomic_DNA"/>
</dbReference>
<dbReference type="PRINTS" id="PR00344">
    <property type="entry name" value="BCTRLSENSOR"/>
</dbReference>
<keyword evidence="4" id="KW-0808">Transferase</keyword>
<dbReference type="SUPFAM" id="SSF47226">
    <property type="entry name" value="Histidine-containing phosphotransfer domain, HPT domain"/>
    <property type="match status" value="1"/>
</dbReference>
<dbReference type="InterPro" id="IPR004105">
    <property type="entry name" value="CheA-like_dim"/>
</dbReference>
<dbReference type="SMART" id="SM00073">
    <property type="entry name" value="HPT"/>
    <property type="match status" value="1"/>
</dbReference>
<dbReference type="SMART" id="SM00260">
    <property type="entry name" value="CheW"/>
    <property type="match status" value="1"/>
</dbReference>
<evidence type="ECO:0000259" key="12">
    <source>
        <dbReference type="PROSITE" id="PS50851"/>
    </source>
</evidence>
<dbReference type="InterPro" id="IPR008207">
    <property type="entry name" value="Sig_transdc_His_kin_Hpt_dom"/>
</dbReference>
<dbReference type="InterPro" id="IPR037006">
    <property type="entry name" value="CheA-like_homodim_sf"/>
</dbReference>
<name>A0ABV9QCP4_9BURK</name>
<evidence type="ECO:0000256" key="1">
    <source>
        <dbReference type="ARBA" id="ARBA00000085"/>
    </source>
</evidence>
<dbReference type="SMART" id="SM00387">
    <property type="entry name" value="HATPase_c"/>
    <property type="match status" value="1"/>
</dbReference>
<dbReference type="PANTHER" id="PTHR43395:SF1">
    <property type="entry name" value="CHEMOTAXIS PROTEIN CHEA"/>
    <property type="match status" value="1"/>
</dbReference>
<dbReference type="Gene3D" id="2.30.30.40">
    <property type="entry name" value="SH3 Domains"/>
    <property type="match status" value="1"/>
</dbReference>
<dbReference type="InterPro" id="IPR051315">
    <property type="entry name" value="Bact_Chemotaxis_CheA"/>
</dbReference>
<dbReference type="PROSITE" id="PS50851">
    <property type="entry name" value="CHEW"/>
    <property type="match status" value="1"/>
</dbReference>
<dbReference type="PANTHER" id="PTHR43395">
    <property type="entry name" value="SENSOR HISTIDINE KINASE CHEA"/>
    <property type="match status" value="1"/>
</dbReference>
<dbReference type="InterPro" id="IPR036641">
    <property type="entry name" value="HPT_dom_sf"/>
</dbReference>
<evidence type="ECO:0000256" key="4">
    <source>
        <dbReference type="ARBA" id="ARBA00022679"/>
    </source>
</evidence>
<dbReference type="InterPro" id="IPR036890">
    <property type="entry name" value="HATPase_C_sf"/>
</dbReference>
<dbReference type="InterPro" id="IPR003594">
    <property type="entry name" value="HATPase_dom"/>
</dbReference>
<dbReference type="InterPro" id="IPR001789">
    <property type="entry name" value="Sig_transdc_resp-reg_receiver"/>
</dbReference>
<evidence type="ECO:0000313" key="14">
    <source>
        <dbReference type="EMBL" id="MFC4788556.1"/>
    </source>
</evidence>
<keyword evidence="3 8" id="KW-0597">Phosphoprotein</keyword>
<dbReference type="Gene3D" id="1.10.287.560">
    <property type="entry name" value="Histidine kinase CheA-like, homodimeric domain"/>
    <property type="match status" value="1"/>
</dbReference>
<dbReference type="Pfam" id="PF02895">
    <property type="entry name" value="H-kinase_dim"/>
    <property type="match status" value="1"/>
</dbReference>
<dbReference type="PROSITE" id="PS50894">
    <property type="entry name" value="HPT"/>
    <property type="match status" value="1"/>
</dbReference>
<gene>
    <name evidence="14" type="ORF">ACFO6X_06090</name>
</gene>
<evidence type="ECO:0000256" key="3">
    <source>
        <dbReference type="ARBA" id="ARBA00022553"/>
    </source>
</evidence>
<dbReference type="Pfam" id="PF02518">
    <property type="entry name" value="HATPase_c"/>
    <property type="match status" value="1"/>
</dbReference>
<accession>A0ABV9QCP4</accession>
<dbReference type="SMART" id="SM01231">
    <property type="entry name" value="H-kinase_dim"/>
    <property type="match status" value="1"/>
</dbReference>
<evidence type="ECO:0000256" key="6">
    <source>
        <dbReference type="ARBA" id="ARBA00023012"/>
    </source>
</evidence>
<comment type="catalytic activity">
    <reaction evidence="1">
        <text>ATP + protein L-histidine = ADP + protein N-phospho-L-histidine.</text>
        <dbReference type="EC" id="2.7.13.3"/>
    </reaction>
</comment>
<dbReference type="SUPFAM" id="SSF50341">
    <property type="entry name" value="CheW-like"/>
    <property type="match status" value="1"/>
</dbReference>
<keyword evidence="6" id="KW-0902">Two-component regulatory system</keyword>
<evidence type="ECO:0000256" key="8">
    <source>
        <dbReference type="PROSITE-ProRule" id="PRU00169"/>
    </source>
</evidence>
<dbReference type="InterPro" id="IPR011006">
    <property type="entry name" value="CheY-like_superfamily"/>
</dbReference>
<evidence type="ECO:0000256" key="5">
    <source>
        <dbReference type="ARBA" id="ARBA00022777"/>
    </source>
</evidence>
<sequence>MALDIRKFIGRFIEEARDHVRQLGEGIVQLGHGGGNDTINALFRSAHTIKGSARMLKLVPITDTAFEVEEVLGKLRDTSLVYTPALGQLLQQAVDQLATLVDQLASSGDPQSLPAVDAKIVAALRQASNANPATAPAPPHAEQATPAPAPLTTTPTAATTTAEPRLIASDTVRVRLAKLDELIKLMGEVVSSHVQLQQHQMDLVHLQRAASQTDVRLAQQLRSVAQTLKDDVQAQAMLMNELHDKALAMRMLPLAIVFEPAAHLVRDLGRSVGKQIDCIVRGSEIELDRQMTDRLADPILHLIRNAIDHGIERPEVRTTAGKPAVGRLTLSAHQDGNWVVIAITDDGGGIPLEQVRDKAIKKGLITAEKATALGERGLIDLIFLPGLSTNDIITDLSGRGVGMDVVKQCVLDELHGSISVETQAGVGTTFSLRLPLSLAMMRILLVQVQGLPLAINAQYVAELLRLPSDALMTVTGRQAVILRNEFVPVVHLAELLAIPTQQRPASPPRSTTDERMLLLVLRVDHEALALCVDELLDEHDMVIKPLPSHLQHLPMLSGMVLTGRNELASVLHAPALLDAARQARGESVRVQAHHHDSDNTYHVLVVDDSLNTREIERDVLQAYGYQVTLAEDGLDGLNKALAYDFDAVLTDVEMPNMDGFTLTARLRQEAKYQTRPIIIITSREKDEDKRRGVQVGADAYIVKGDFDRSNLVDTLKALLG</sequence>
<feature type="modified residue" description="4-aspartylphosphate" evidence="8">
    <location>
        <position position="651"/>
    </location>
</feature>
<dbReference type="SMART" id="SM00448">
    <property type="entry name" value="REC"/>
    <property type="match status" value="1"/>
</dbReference>
<feature type="domain" description="Histidine kinase" evidence="10">
    <location>
        <begin position="238"/>
        <end position="438"/>
    </location>
</feature>
<proteinExistence type="predicted"/>
<dbReference type="PROSITE" id="PS50109">
    <property type="entry name" value="HIS_KIN"/>
    <property type="match status" value="1"/>
</dbReference>
<dbReference type="CDD" id="cd00088">
    <property type="entry name" value="HPT"/>
    <property type="match status" value="1"/>
</dbReference>
<dbReference type="Proteomes" id="UP001596001">
    <property type="component" value="Unassembled WGS sequence"/>
</dbReference>
<feature type="domain" description="CheW-like" evidence="12">
    <location>
        <begin position="440"/>
        <end position="582"/>
    </location>
</feature>
<feature type="region of interest" description="Disordered" evidence="9">
    <location>
        <begin position="129"/>
        <end position="156"/>
    </location>
</feature>
<dbReference type="Pfam" id="PF01627">
    <property type="entry name" value="Hpt"/>
    <property type="match status" value="1"/>
</dbReference>
<evidence type="ECO:0000256" key="2">
    <source>
        <dbReference type="ARBA" id="ARBA00012438"/>
    </source>
</evidence>
<evidence type="ECO:0000259" key="10">
    <source>
        <dbReference type="PROSITE" id="PS50109"/>
    </source>
</evidence>
<dbReference type="EC" id="2.7.13.3" evidence="2"/>
<dbReference type="Gene3D" id="1.20.120.160">
    <property type="entry name" value="HPT domain"/>
    <property type="match status" value="1"/>
</dbReference>
<dbReference type="Gene3D" id="3.30.565.10">
    <property type="entry name" value="Histidine kinase-like ATPase, C-terminal domain"/>
    <property type="match status" value="1"/>
</dbReference>
<dbReference type="RefSeq" id="WP_382431090.1">
    <property type="nucleotide sequence ID" value="NZ_JBHSHJ010000003.1"/>
</dbReference>
<dbReference type="Gene3D" id="3.40.50.2300">
    <property type="match status" value="1"/>
</dbReference>
<evidence type="ECO:0000259" key="13">
    <source>
        <dbReference type="PROSITE" id="PS50894"/>
    </source>
</evidence>